<evidence type="ECO:0000313" key="4">
    <source>
        <dbReference type="WBParaSite" id="NBR_0001228501-mRNA-1"/>
    </source>
</evidence>
<evidence type="ECO:0000256" key="1">
    <source>
        <dbReference type="SAM" id="Phobius"/>
    </source>
</evidence>
<protein>
    <submittedName>
        <fullName evidence="4">EGF-like domain-containing protein</fullName>
    </submittedName>
</protein>
<evidence type="ECO:0000313" key="2">
    <source>
        <dbReference type="EMBL" id="VDL75875.1"/>
    </source>
</evidence>
<evidence type="ECO:0000313" key="3">
    <source>
        <dbReference type="Proteomes" id="UP000271162"/>
    </source>
</evidence>
<feature type="transmembrane region" description="Helical" evidence="1">
    <location>
        <begin position="89"/>
        <end position="110"/>
    </location>
</feature>
<dbReference type="Proteomes" id="UP000271162">
    <property type="component" value="Unassembled WGS sequence"/>
</dbReference>
<sequence length="180" mass="20240">MRSVFPEIARDDVGWEEKLVSEVMGDILFSVDRSFCKDRCLESGVCYKTTADYVCFCYDESVSENCATVPQVEVEVEAPSGGCAMWRFFAGWMLLGLVVAFLEILWIIWIMRRRRVAARRAIVDPEVVVPQLEVEAATAERPVVEEAAVAEQPVVEEAAGAVLRPAVELPMFRFFAVPRE</sequence>
<dbReference type="WBParaSite" id="NBR_0001228501-mRNA-1">
    <property type="protein sequence ID" value="NBR_0001228501-mRNA-1"/>
    <property type="gene ID" value="NBR_0001228501"/>
</dbReference>
<reference evidence="4" key="1">
    <citation type="submission" date="2017-02" db="UniProtKB">
        <authorList>
            <consortium name="WormBaseParasite"/>
        </authorList>
    </citation>
    <scope>IDENTIFICATION</scope>
</reference>
<keyword evidence="1" id="KW-1133">Transmembrane helix</keyword>
<keyword evidence="1" id="KW-0812">Transmembrane</keyword>
<dbReference type="EMBL" id="UYSL01020711">
    <property type="protein sequence ID" value="VDL75875.1"/>
    <property type="molecule type" value="Genomic_DNA"/>
</dbReference>
<gene>
    <name evidence="2" type="ORF">NBR_LOCUS12286</name>
</gene>
<organism evidence="4">
    <name type="scientific">Nippostrongylus brasiliensis</name>
    <name type="common">Rat hookworm</name>
    <dbReference type="NCBI Taxonomy" id="27835"/>
    <lineage>
        <taxon>Eukaryota</taxon>
        <taxon>Metazoa</taxon>
        <taxon>Ecdysozoa</taxon>
        <taxon>Nematoda</taxon>
        <taxon>Chromadorea</taxon>
        <taxon>Rhabditida</taxon>
        <taxon>Rhabditina</taxon>
        <taxon>Rhabditomorpha</taxon>
        <taxon>Strongyloidea</taxon>
        <taxon>Heligmosomidae</taxon>
        <taxon>Nippostrongylus</taxon>
    </lineage>
</organism>
<keyword evidence="1" id="KW-0472">Membrane</keyword>
<keyword evidence="3" id="KW-1185">Reference proteome</keyword>
<reference evidence="2 3" key="2">
    <citation type="submission" date="2018-11" db="EMBL/GenBank/DDBJ databases">
        <authorList>
            <consortium name="Pathogen Informatics"/>
        </authorList>
    </citation>
    <scope>NUCLEOTIDE SEQUENCE [LARGE SCALE GENOMIC DNA]</scope>
</reference>
<name>A0A0N4Y7X4_NIPBR</name>
<accession>A0A0N4Y7X4</accession>
<dbReference type="AlphaFoldDB" id="A0A0N4Y7X4"/>
<proteinExistence type="predicted"/>